<keyword evidence="9" id="KW-1185">Reference proteome</keyword>
<dbReference type="Gene3D" id="3.30.565.10">
    <property type="entry name" value="Histidine kinase-like ATPase, C-terminal domain"/>
    <property type="match status" value="1"/>
</dbReference>
<evidence type="ECO:0000313" key="9">
    <source>
        <dbReference type="Proteomes" id="UP000244940"/>
    </source>
</evidence>
<organism evidence="8 9">
    <name type="scientific">Pararhodobacter marinus</name>
    <dbReference type="NCBI Taxonomy" id="2184063"/>
    <lineage>
        <taxon>Bacteria</taxon>
        <taxon>Pseudomonadati</taxon>
        <taxon>Pseudomonadota</taxon>
        <taxon>Alphaproteobacteria</taxon>
        <taxon>Rhodobacterales</taxon>
        <taxon>Paracoccaceae</taxon>
        <taxon>Pararhodobacter</taxon>
    </lineage>
</organism>
<evidence type="ECO:0000256" key="3">
    <source>
        <dbReference type="ARBA" id="ARBA00022679"/>
    </source>
</evidence>
<dbReference type="AlphaFoldDB" id="A0A2U2C6Z9"/>
<dbReference type="EC" id="2.7.13.3" evidence="2"/>
<dbReference type="PANTHER" id="PTHR24421">
    <property type="entry name" value="NITRATE/NITRITE SENSOR PROTEIN NARX-RELATED"/>
    <property type="match status" value="1"/>
</dbReference>
<dbReference type="InterPro" id="IPR050482">
    <property type="entry name" value="Sensor_HK_TwoCompSys"/>
</dbReference>
<dbReference type="Gene3D" id="1.20.5.1930">
    <property type="match status" value="1"/>
</dbReference>
<keyword evidence="5" id="KW-0902">Two-component regulatory system</keyword>
<keyword evidence="3" id="KW-0808">Transferase</keyword>
<feature type="transmembrane region" description="Helical" evidence="6">
    <location>
        <begin position="278"/>
        <end position="294"/>
    </location>
</feature>
<comment type="caution">
    <text evidence="8">The sequence shown here is derived from an EMBL/GenBank/DDBJ whole genome shotgun (WGS) entry which is preliminary data.</text>
</comment>
<evidence type="ECO:0000313" key="8">
    <source>
        <dbReference type="EMBL" id="PWE27633.1"/>
    </source>
</evidence>
<feature type="transmembrane region" description="Helical" evidence="6">
    <location>
        <begin position="185"/>
        <end position="205"/>
    </location>
</feature>
<keyword evidence="6" id="KW-0812">Transmembrane</keyword>
<reference evidence="8 9" key="1">
    <citation type="submission" date="2018-05" db="EMBL/GenBank/DDBJ databases">
        <title>Pararhodobacter marina sp. nov., isolated from deep-sea water of the Indian Ocean.</title>
        <authorList>
            <person name="Lai Q.Sr."/>
            <person name="Liu X."/>
            <person name="Shao Z."/>
        </authorList>
    </citation>
    <scope>NUCLEOTIDE SEQUENCE [LARGE SCALE GENOMIC DNA]</scope>
    <source>
        <strain evidence="8 9">CIC4N-9</strain>
    </source>
</reference>
<sequence length="758" mass="81648">MAAKPGQCTERPKSVPGRTAVLPWRLAPGIALFAAVALSMIFAGSMLGLAISRPWLGLGLSPFAPVAKLQDEGALWLTAVEGPAARAGIPPEPARILSIAPLGPGAAGGAVLLTGADIMEEPDVLPSHAGMAAYFARQNQLAGLMAEPVELHIAALEEAGSDTPPPTAVYRITPERRRPLTSLPAAFWMQIGVGLSGFWIGVWIWTLRRGDWAARFLAVAGTGLMASAFPAAVYSTRELALPDPLFWALSSLNATGSLTFGVGMIGLFLIYPRRLVRNQFLFVPALVLGLWRLADMLEWIDGPALGRHLAILTAMGAIIVLVGLQFRATKGDPRDRAALTWLGLAVIIGAGAFVTTVILPVALGVSAVVSQGQAFLFFLLIYGGMALGVARYRLFQLDEWAFRILFYVTGVLLLLVLDAILIVTVIDERAPAFALSLLVVALLWLPLRDMLGRLVLRRREPQRGALFRQVMDVALTPPGHDQRAIWAALLEGLFQPLTLSPLENATQSSITDEGAGLVVGGVGGLPAYRLDFADQGRKLFAPADVALADELRAMLTNALESRAAYEKGVAEERLRIARDIHDNIGVQLMGALHSLEPRRKDQLIRETLTDLRDIVNNASNPELSFDEMLADLRAQISEHVFAAGMRMEWVVEGGDSVILPLANAHTLRSVVREAVQNALKHADAGLVRIVIRQGDDAIFARVEDDGKGFDISADYRGNGLENMRARIIALGGDLSMISGAGGTRIEARFPFGAERRRR</sequence>
<feature type="transmembrane region" description="Helical" evidence="6">
    <location>
        <begin position="306"/>
        <end position="326"/>
    </location>
</feature>
<evidence type="ECO:0000256" key="1">
    <source>
        <dbReference type="ARBA" id="ARBA00000085"/>
    </source>
</evidence>
<dbReference type="PROSITE" id="PS50109">
    <property type="entry name" value="HIS_KIN"/>
    <property type="match status" value="1"/>
</dbReference>
<dbReference type="GO" id="GO:0004673">
    <property type="term" value="F:protein histidine kinase activity"/>
    <property type="evidence" value="ECO:0007669"/>
    <property type="project" value="UniProtKB-EC"/>
</dbReference>
<dbReference type="InterPro" id="IPR003594">
    <property type="entry name" value="HATPase_dom"/>
</dbReference>
<dbReference type="InterPro" id="IPR005467">
    <property type="entry name" value="His_kinase_dom"/>
</dbReference>
<evidence type="ECO:0000256" key="2">
    <source>
        <dbReference type="ARBA" id="ARBA00012438"/>
    </source>
</evidence>
<dbReference type="GO" id="GO:0000160">
    <property type="term" value="P:phosphorelay signal transduction system"/>
    <property type="evidence" value="ECO:0007669"/>
    <property type="project" value="UniProtKB-KW"/>
</dbReference>
<dbReference type="Proteomes" id="UP000244940">
    <property type="component" value="Unassembled WGS sequence"/>
</dbReference>
<dbReference type="Pfam" id="PF02518">
    <property type="entry name" value="HATPase_c"/>
    <property type="match status" value="1"/>
</dbReference>
<proteinExistence type="predicted"/>
<accession>A0A2U2C6Z9</accession>
<comment type="catalytic activity">
    <reaction evidence="1">
        <text>ATP + protein L-histidine = ADP + protein N-phospho-L-histidine.</text>
        <dbReference type="EC" id="2.7.13.3"/>
    </reaction>
</comment>
<name>A0A2U2C6Z9_9RHOB</name>
<dbReference type="SMART" id="SM00387">
    <property type="entry name" value="HATPase_c"/>
    <property type="match status" value="1"/>
</dbReference>
<feature type="transmembrane region" description="Helical" evidence="6">
    <location>
        <begin position="374"/>
        <end position="392"/>
    </location>
</feature>
<evidence type="ECO:0000259" key="7">
    <source>
        <dbReference type="PROSITE" id="PS50109"/>
    </source>
</evidence>
<feature type="domain" description="Histidine kinase" evidence="7">
    <location>
        <begin position="546"/>
        <end position="753"/>
    </location>
</feature>
<protein>
    <recommendedName>
        <fullName evidence="2">histidine kinase</fullName>
        <ecNumber evidence="2">2.7.13.3</ecNumber>
    </recommendedName>
</protein>
<evidence type="ECO:0000256" key="5">
    <source>
        <dbReference type="ARBA" id="ARBA00023012"/>
    </source>
</evidence>
<dbReference type="SUPFAM" id="SSF55874">
    <property type="entry name" value="ATPase domain of HSP90 chaperone/DNA topoisomerase II/histidine kinase"/>
    <property type="match status" value="1"/>
</dbReference>
<feature type="transmembrane region" description="Helical" evidence="6">
    <location>
        <begin position="30"/>
        <end position="51"/>
    </location>
</feature>
<dbReference type="InterPro" id="IPR036890">
    <property type="entry name" value="HATPase_C_sf"/>
</dbReference>
<dbReference type="OrthoDB" id="9778496at2"/>
<feature type="transmembrane region" description="Helical" evidence="6">
    <location>
        <begin position="404"/>
        <end position="426"/>
    </location>
</feature>
<feature type="transmembrane region" description="Helical" evidence="6">
    <location>
        <begin position="245"/>
        <end position="271"/>
    </location>
</feature>
<feature type="transmembrane region" description="Helical" evidence="6">
    <location>
        <begin position="432"/>
        <end position="451"/>
    </location>
</feature>
<dbReference type="PANTHER" id="PTHR24421:SF10">
    <property type="entry name" value="NITRATE_NITRITE SENSOR PROTEIN NARQ"/>
    <property type="match status" value="1"/>
</dbReference>
<evidence type="ECO:0000256" key="6">
    <source>
        <dbReference type="SAM" id="Phobius"/>
    </source>
</evidence>
<keyword evidence="6" id="KW-1133">Transmembrane helix</keyword>
<evidence type="ECO:0000256" key="4">
    <source>
        <dbReference type="ARBA" id="ARBA00022777"/>
    </source>
</evidence>
<feature type="transmembrane region" description="Helical" evidence="6">
    <location>
        <begin position="212"/>
        <end position="233"/>
    </location>
</feature>
<dbReference type="EMBL" id="QEYD01000010">
    <property type="protein sequence ID" value="PWE27633.1"/>
    <property type="molecule type" value="Genomic_DNA"/>
</dbReference>
<feature type="transmembrane region" description="Helical" evidence="6">
    <location>
        <begin position="338"/>
        <end position="362"/>
    </location>
</feature>
<keyword evidence="4 8" id="KW-0418">Kinase</keyword>
<dbReference type="CDD" id="cd16917">
    <property type="entry name" value="HATPase_UhpB-NarQ-NarX-like"/>
    <property type="match status" value="1"/>
</dbReference>
<gene>
    <name evidence="8" type="ORF">C4N9_16495</name>
</gene>
<keyword evidence="6" id="KW-0472">Membrane</keyword>